<evidence type="ECO:0000313" key="2">
    <source>
        <dbReference type="EMBL" id="QOW10084.1"/>
    </source>
</evidence>
<accession>A0A7M2Y8T5</accession>
<evidence type="ECO:0000313" key="1">
    <source>
        <dbReference type="EMBL" id="QOW10075.1"/>
    </source>
</evidence>
<organism evidence="2 3">
    <name type="scientific">Kaistella flava</name>
    <name type="common">ex Peng et al. 2021</name>
    <dbReference type="NCBI Taxonomy" id="2038776"/>
    <lineage>
        <taxon>Bacteria</taxon>
        <taxon>Pseudomonadati</taxon>
        <taxon>Bacteroidota</taxon>
        <taxon>Flavobacteriia</taxon>
        <taxon>Flavobacteriales</taxon>
        <taxon>Weeksellaceae</taxon>
        <taxon>Chryseobacterium group</taxon>
        <taxon>Kaistella</taxon>
    </lineage>
</organism>
<reference evidence="2 3" key="1">
    <citation type="submission" date="2019-05" db="EMBL/GenBank/DDBJ databases">
        <title>Chryseobacterium sp. isolated from King George Island, maritime Antarctica.</title>
        <authorList>
            <person name="Peng X."/>
        </authorList>
    </citation>
    <scope>NUCLEOTIDE SEQUENCE [LARGE SCALE GENOMIC DNA]</scope>
    <source>
        <strain evidence="2 3">7-3A</strain>
    </source>
</reference>
<sequence>MQTQNIVIFEPNTSEEINALKAFGKALKLKFKISESNINADKKAIIDNITKGLIEVNQIEKGEKKGTSLKDFLNEL</sequence>
<name>A0A7M2Y8T5_9FLAO</name>
<keyword evidence="3" id="KW-1185">Reference proteome</keyword>
<dbReference type="EMBL" id="CP040442">
    <property type="protein sequence ID" value="QOW10084.1"/>
    <property type="molecule type" value="Genomic_DNA"/>
</dbReference>
<dbReference type="KEGG" id="kfa:Q73A0000_06775"/>
<evidence type="ECO:0000313" key="3">
    <source>
        <dbReference type="Proteomes" id="UP000594195"/>
    </source>
</evidence>
<dbReference type="RefSeq" id="WP_193813309.1">
    <property type="nucleotide sequence ID" value="NZ_CP040442.1"/>
</dbReference>
<protein>
    <submittedName>
        <fullName evidence="2">Uncharacterized protein</fullName>
    </submittedName>
</protein>
<dbReference type="Proteomes" id="UP000594195">
    <property type="component" value="Chromosome"/>
</dbReference>
<gene>
    <name evidence="1" type="ORF">Q73A0000_06725</name>
    <name evidence="2" type="ORF">Q73A0000_06775</name>
</gene>
<dbReference type="AlphaFoldDB" id="A0A7M2Y8T5"/>
<dbReference type="KEGG" id="kfa:Q73A0000_06725"/>
<dbReference type="EMBL" id="CP040442">
    <property type="protein sequence ID" value="QOW10075.1"/>
    <property type="molecule type" value="Genomic_DNA"/>
</dbReference>
<proteinExistence type="predicted"/>